<sequence>MLKKVIGFIAAAILLFVLVAAGFFTFKAYQKSQNIKMIDQYLTEKKLTDKIINEQTEYDSRKGIFYKELTLKGDKDNTYIAQPLSLKRGFFLQGFDNESKELDKKAPYNFFDEDYKLK</sequence>
<protein>
    <recommendedName>
        <fullName evidence="4">DUF3139 domain-containing protein</fullName>
    </recommendedName>
</protein>
<evidence type="ECO:0000313" key="2">
    <source>
        <dbReference type="EMBL" id="REH98601.1"/>
    </source>
</evidence>
<keyword evidence="1" id="KW-0812">Transmembrane</keyword>
<evidence type="ECO:0000313" key="3">
    <source>
        <dbReference type="Proteomes" id="UP000256562"/>
    </source>
</evidence>
<evidence type="ECO:0008006" key="4">
    <source>
        <dbReference type="Google" id="ProtNLM"/>
    </source>
</evidence>
<reference evidence="2 3" key="1">
    <citation type="journal article" date="2018" name="Vet. Microbiol.">
        <title>Characterisation of Staphylococcus felis isolated from cats using whole genome sequencing.</title>
        <authorList>
            <person name="Worthing K."/>
            <person name="Pang S."/>
            <person name="Trott D.J."/>
            <person name="Abraham S."/>
            <person name="Coombs G.W."/>
            <person name="Jordan D."/>
            <person name="McIntyre L."/>
            <person name="Davies M.R."/>
            <person name="Norris J."/>
        </authorList>
    </citation>
    <scope>NUCLEOTIDE SEQUENCE [LARGE SCALE GENOMIC DNA]</scope>
    <source>
        <strain evidence="2 3">F9</strain>
    </source>
</reference>
<organism evidence="2 3">
    <name type="scientific">Staphylococcus felis</name>
    <dbReference type="NCBI Taxonomy" id="46127"/>
    <lineage>
        <taxon>Bacteria</taxon>
        <taxon>Bacillati</taxon>
        <taxon>Bacillota</taxon>
        <taxon>Bacilli</taxon>
        <taxon>Bacillales</taxon>
        <taxon>Staphylococcaceae</taxon>
        <taxon>Staphylococcus</taxon>
    </lineage>
</organism>
<gene>
    <name evidence="2" type="ORF">DOS83_03355</name>
</gene>
<comment type="caution">
    <text evidence="2">The sequence shown here is derived from an EMBL/GenBank/DDBJ whole genome shotgun (WGS) entry which is preliminary data.</text>
</comment>
<keyword evidence="1" id="KW-0472">Membrane</keyword>
<dbReference type="OrthoDB" id="2410518at2"/>
<keyword evidence="1" id="KW-1133">Transmembrane helix</keyword>
<accession>A0A3E0IRA4</accession>
<dbReference type="EMBL" id="QKXQ01000138">
    <property type="protein sequence ID" value="REH98601.1"/>
    <property type="molecule type" value="Genomic_DNA"/>
</dbReference>
<dbReference type="Pfam" id="PF11337">
    <property type="entry name" value="DUF3139"/>
    <property type="match status" value="1"/>
</dbReference>
<dbReference type="Proteomes" id="UP000256562">
    <property type="component" value="Unassembled WGS sequence"/>
</dbReference>
<proteinExistence type="predicted"/>
<feature type="transmembrane region" description="Helical" evidence="1">
    <location>
        <begin position="6"/>
        <end position="26"/>
    </location>
</feature>
<dbReference type="InterPro" id="IPR021486">
    <property type="entry name" value="DUF3139"/>
</dbReference>
<dbReference type="AlphaFoldDB" id="A0A3E0IRA4"/>
<evidence type="ECO:0000256" key="1">
    <source>
        <dbReference type="SAM" id="Phobius"/>
    </source>
</evidence>
<name>A0A3E0IRA4_9STAP</name>
<dbReference type="RefSeq" id="WP_116093914.1">
    <property type="nucleotide sequence ID" value="NZ_QKXN01000099.1"/>
</dbReference>